<evidence type="ECO:0000256" key="3">
    <source>
        <dbReference type="HAMAP-Rule" id="MF_01077"/>
    </source>
</evidence>
<dbReference type="AlphaFoldDB" id="A0A9D9DKJ1"/>
<protein>
    <recommendedName>
        <fullName evidence="3">Ribosome maturation factor RimP</fullName>
    </recommendedName>
</protein>
<dbReference type="GO" id="GO:0006412">
    <property type="term" value="P:translation"/>
    <property type="evidence" value="ECO:0007669"/>
    <property type="project" value="TreeGrafter"/>
</dbReference>
<dbReference type="InterPro" id="IPR028989">
    <property type="entry name" value="RimP_N"/>
</dbReference>
<dbReference type="GO" id="GO:0000028">
    <property type="term" value="P:ribosomal small subunit assembly"/>
    <property type="evidence" value="ECO:0007669"/>
    <property type="project" value="TreeGrafter"/>
</dbReference>
<evidence type="ECO:0000256" key="2">
    <source>
        <dbReference type="ARBA" id="ARBA00022517"/>
    </source>
</evidence>
<feature type="domain" description="Ribosome maturation factor RimP C-terminal" evidence="5">
    <location>
        <begin position="90"/>
        <end position="150"/>
    </location>
</feature>
<dbReference type="EMBL" id="JADINA010000039">
    <property type="protein sequence ID" value="MBO8426854.1"/>
    <property type="molecule type" value="Genomic_DNA"/>
</dbReference>
<dbReference type="GO" id="GO:0005829">
    <property type="term" value="C:cytosol"/>
    <property type="evidence" value="ECO:0007669"/>
    <property type="project" value="TreeGrafter"/>
</dbReference>
<dbReference type="Gene3D" id="2.30.30.180">
    <property type="entry name" value="Ribosome maturation factor RimP, C-terminal domain"/>
    <property type="match status" value="1"/>
</dbReference>
<comment type="similarity">
    <text evidence="3">Belongs to the RimP family.</text>
</comment>
<comment type="caution">
    <text evidence="6">The sequence shown here is derived from an EMBL/GenBank/DDBJ whole genome shotgun (WGS) entry which is preliminary data.</text>
</comment>
<dbReference type="CDD" id="cd01734">
    <property type="entry name" value="YlxS_C"/>
    <property type="match status" value="1"/>
</dbReference>
<accession>A0A9D9DKJ1</accession>
<dbReference type="PANTHER" id="PTHR33867">
    <property type="entry name" value="RIBOSOME MATURATION FACTOR RIMP"/>
    <property type="match status" value="1"/>
</dbReference>
<dbReference type="Pfam" id="PF02576">
    <property type="entry name" value="RimP_N"/>
    <property type="match status" value="1"/>
</dbReference>
<evidence type="ECO:0000259" key="5">
    <source>
        <dbReference type="Pfam" id="PF17384"/>
    </source>
</evidence>
<reference evidence="6" key="2">
    <citation type="journal article" date="2021" name="PeerJ">
        <title>Extensive microbial diversity within the chicken gut microbiome revealed by metagenomics and culture.</title>
        <authorList>
            <person name="Gilroy R."/>
            <person name="Ravi A."/>
            <person name="Getino M."/>
            <person name="Pursley I."/>
            <person name="Horton D.L."/>
            <person name="Alikhan N.F."/>
            <person name="Baker D."/>
            <person name="Gharbi K."/>
            <person name="Hall N."/>
            <person name="Watson M."/>
            <person name="Adriaenssens E.M."/>
            <person name="Foster-Nyarko E."/>
            <person name="Jarju S."/>
            <person name="Secka A."/>
            <person name="Antonio M."/>
            <person name="Oren A."/>
            <person name="Chaudhuri R.R."/>
            <person name="La Ragione R."/>
            <person name="Hildebrand F."/>
            <person name="Pallen M.J."/>
        </authorList>
    </citation>
    <scope>NUCLEOTIDE SEQUENCE</scope>
    <source>
        <strain evidence="6">17113</strain>
    </source>
</reference>
<dbReference type="HAMAP" id="MF_01077">
    <property type="entry name" value="RimP"/>
    <property type="match status" value="1"/>
</dbReference>
<dbReference type="Gene3D" id="3.30.300.70">
    <property type="entry name" value="RimP-like superfamily, N-terminal"/>
    <property type="match status" value="1"/>
</dbReference>
<dbReference type="PANTHER" id="PTHR33867:SF1">
    <property type="entry name" value="RIBOSOME MATURATION FACTOR RIMP"/>
    <property type="match status" value="1"/>
</dbReference>
<reference evidence="6" key="1">
    <citation type="submission" date="2020-10" db="EMBL/GenBank/DDBJ databases">
        <authorList>
            <person name="Gilroy R."/>
        </authorList>
    </citation>
    <scope>NUCLEOTIDE SEQUENCE</scope>
    <source>
        <strain evidence="6">17113</strain>
    </source>
</reference>
<keyword evidence="2 3" id="KW-0690">Ribosome biogenesis</keyword>
<comment type="subcellular location">
    <subcellularLocation>
        <location evidence="3">Cytoplasm</location>
    </subcellularLocation>
</comment>
<dbReference type="SUPFAM" id="SSF74942">
    <property type="entry name" value="YhbC-like, C-terminal domain"/>
    <property type="match status" value="1"/>
</dbReference>
<feature type="domain" description="Ribosome maturation factor RimP N-terminal" evidence="4">
    <location>
        <begin position="12"/>
        <end position="79"/>
    </location>
</feature>
<dbReference type="InterPro" id="IPR003728">
    <property type="entry name" value="Ribosome_maturation_RimP"/>
</dbReference>
<evidence type="ECO:0000313" key="7">
    <source>
        <dbReference type="Proteomes" id="UP000823634"/>
    </source>
</evidence>
<dbReference type="SUPFAM" id="SSF75420">
    <property type="entry name" value="YhbC-like, N-terminal domain"/>
    <property type="match status" value="1"/>
</dbReference>
<dbReference type="Proteomes" id="UP000823634">
    <property type="component" value="Unassembled WGS sequence"/>
</dbReference>
<comment type="function">
    <text evidence="3">Required for maturation of 30S ribosomal subunits.</text>
</comment>
<evidence type="ECO:0000259" key="4">
    <source>
        <dbReference type="Pfam" id="PF02576"/>
    </source>
</evidence>
<dbReference type="InterPro" id="IPR035956">
    <property type="entry name" value="RimP_N_sf"/>
</dbReference>
<organism evidence="6 7">
    <name type="scientific">Candidatus Alloenteromonas pullistercoris</name>
    <dbReference type="NCBI Taxonomy" id="2840785"/>
    <lineage>
        <taxon>Bacteria</taxon>
        <taxon>Bacillati</taxon>
        <taxon>Bacillota</taxon>
        <taxon>Bacillota incertae sedis</taxon>
        <taxon>Candidatus Alloenteromonas</taxon>
    </lineage>
</organism>
<evidence type="ECO:0000256" key="1">
    <source>
        <dbReference type="ARBA" id="ARBA00022490"/>
    </source>
</evidence>
<gene>
    <name evidence="3" type="primary">rimP</name>
    <name evidence="6" type="ORF">IAC61_06065</name>
</gene>
<name>A0A9D9DKJ1_9FIRM</name>
<dbReference type="Pfam" id="PF17384">
    <property type="entry name" value="DUF150_C"/>
    <property type="match status" value="1"/>
</dbReference>
<proteinExistence type="inferred from homology"/>
<dbReference type="InterPro" id="IPR028998">
    <property type="entry name" value="RimP_C"/>
</dbReference>
<evidence type="ECO:0000313" key="6">
    <source>
        <dbReference type="EMBL" id="MBO8426854.1"/>
    </source>
</evidence>
<dbReference type="InterPro" id="IPR036847">
    <property type="entry name" value="RimP_C_sf"/>
</dbReference>
<keyword evidence="1 3" id="KW-0963">Cytoplasm</keyword>
<sequence>MEEKEKEIAELLRPSIEGLGYSLYSLRLSGGTLYVQVDHKQPIGLEEIVKVSEEVSALLDKADPIDGPYTLDVSSAGAEKRIEPSALPEYAGSYVNLHLSTPYKGENVLEGTITHYEDGTLFLSYMDKARKMEAAIPLKDVDKARLAIKF</sequence>